<dbReference type="AlphaFoldDB" id="A0A2P4ZD32"/>
<comment type="caution">
    <text evidence="2">The sequence shown here is derived from an EMBL/GenBank/DDBJ whole genome shotgun (WGS) entry which is preliminary data.</text>
</comment>
<name>A0A2P4ZD32_9HYPO</name>
<protein>
    <submittedName>
        <fullName evidence="2">Uncharacterized protein</fullName>
    </submittedName>
</protein>
<keyword evidence="1" id="KW-0472">Membrane</keyword>
<gene>
    <name evidence="2" type="ORF">TGAM01_v208870</name>
</gene>
<evidence type="ECO:0000313" key="2">
    <source>
        <dbReference type="EMBL" id="PON22189.1"/>
    </source>
</evidence>
<proteinExistence type="predicted"/>
<feature type="transmembrane region" description="Helical" evidence="1">
    <location>
        <begin position="219"/>
        <end position="238"/>
    </location>
</feature>
<keyword evidence="1" id="KW-0812">Transmembrane</keyword>
<feature type="transmembrane region" description="Helical" evidence="1">
    <location>
        <begin position="297"/>
        <end position="320"/>
    </location>
</feature>
<reference evidence="2 3" key="1">
    <citation type="journal article" date="2016" name="Genome Announc.">
        <title>Draft Whole-Genome Sequence of Trichoderma gamsii T6085, a Promising Biocontrol Agent of Fusarium Head Blight on Wheat.</title>
        <authorList>
            <person name="Baroncelli R."/>
            <person name="Zapparata A."/>
            <person name="Piaggeschi G."/>
            <person name="Sarrocco S."/>
            <person name="Vannacci G."/>
        </authorList>
    </citation>
    <scope>NUCLEOTIDE SEQUENCE [LARGE SCALE GENOMIC DNA]</scope>
    <source>
        <strain evidence="2 3">T6085</strain>
    </source>
</reference>
<dbReference type="RefSeq" id="XP_018659874.1">
    <property type="nucleotide sequence ID" value="XM_018806984.2"/>
</dbReference>
<feature type="transmembrane region" description="Helical" evidence="1">
    <location>
        <begin position="189"/>
        <end position="213"/>
    </location>
</feature>
<dbReference type="GeneID" id="29987067"/>
<organism evidence="2 3">
    <name type="scientific">Trichoderma gamsii</name>
    <dbReference type="NCBI Taxonomy" id="398673"/>
    <lineage>
        <taxon>Eukaryota</taxon>
        <taxon>Fungi</taxon>
        <taxon>Dikarya</taxon>
        <taxon>Ascomycota</taxon>
        <taxon>Pezizomycotina</taxon>
        <taxon>Sordariomycetes</taxon>
        <taxon>Hypocreomycetidae</taxon>
        <taxon>Hypocreales</taxon>
        <taxon>Hypocreaceae</taxon>
        <taxon>Trichoderma</taxon>
    </lineage>
</organism>
<evidence type="ECO:0000313" key="3">
    <source>
        <dbReference type="Proteomes" id="UP000054821"/>
    </source>
</evidence>
<keyword evidence="3" id="KW-1185">Reference proteome</keyword>
<keyword evidence="1" id="KW-1133">Transmembrane helix</keyword>
<evidence type="ECO:0000256" key="1">
    <source>
        <dbReference type="SAM" id="Phobius"/>
    </source>
</evidence>
<accession>A0A2P4ZD32</accession>
<dbReference type="EMBL" id="JPDN02000040">
    <property type="protein sequence ID" value="PON22189.1"/>
    <property type="molecule type" value="Genomic_DNA"/>
</dbReference>
<dbReference type="Proteomes" id="UP000054821">
    <property type="component" value="Unassembled WGS sequence"/>
</dbReference>
<dbReference type="STRING" id="398673.A0A2P4ZD32"/>
<sequence length="440" mass="48876">MSGDNNVLGGFNAVLGYLGGEAATKTIFERLLWPQRYLSSPQPESLIKLAALYSMGGPLSATALEVIDSAYKNGILAGRQQGHMLGSAFYPDIGWTIQLHASNNEPSRSSQARSCIWVRALLNLQLPDVSSVRTSSGSLTCAAEEGKVGEKKTPVRARIAVTHLVLTKAMVEDLSNHSMPFVQEHTGNVSLYGFITSIISEISGIGIAIGLGVVKRTSWAVLFLIPFALRILAVVFAVHREPLDNLSSSDEGEQHRNWEIDCPPIEGRLMMITGPPSVVNQFFRHYGHPVRNRIREVIQIAIVVAFGLYFPVALLCSVLWMPLLIQYVWTIWEVCLVLAMHIDRYTIKGPMSATTETHIAREFAWRQEAEIEPRCWKSTILFGQTREMGAGVVKAQLTTRIVDSYGEGKEEMKRLVTRQQMHESTQIMQDKTRVAITLDV</sequence>